<proteinExistence type="predicted"/>
<evidence type="ECO:0000313" key="2">
    <source>
        <dbReference type="EMBL" id="CAB4810370.1"/>
    </source>
</evidence>
<dbReference type="EMBL" id="CAFAAQ010000096">
    <property type="protein sequence ID" value="CAB4810370.1"/>
    <property type="molecule type" value="Genomic_DNA"/>
</dbReference>
<dbReference type="EMBL" id="CAFBPW010000076">
    <property type="protein sequence ID" value="CAB5032726.1"/>
    <property type="molecule type" value="Genomic_DNA"/>
</dbReference>
<protein>
    <submittedName>
        <fullName evidence="4">Unannotated protein</fullName>
    </submittedName>
</protein>
<accession>A0A6J7UTG0</accession>
<evidence type="ECO:0000313" key="3">
    <source>
        <dbReference type="EMBL" id="CAB5032726.1"/>
    </source>
</evidence>
<evidence type="ECO:0000313" key="4">
    <source>
        <dbReference type="EMBL" id="CAB5068116.1"/>
    </source>
</evidence>
<dbReference type="EMBL" id="CAEZXS010000114">
    <property type="protein sequence ID" value="CAB4702552.1"/>
    <property type="molecule type" value="Genomic_DNA"/>
</dbReference>
<reference evidence="4" key="1">
    <citation type="submission" date="2020-05" db="EMBL/GenBank/DDBJ databases">
        <authorList>
            <person name="Chiriac C."/>
            <person name="Salcher M."/>
            <person name="Ghai R."/>
            <person name="Kavagutti S V."/>
        </authorList>
    </citation>
    <scope>NUCLEOTIDE SEQUENCE</scope>
</reference>
<gene>
    <name evidence="1" type="ORF">UFOPK2582_01015</name>
    <name evidence="2" type="ORF">UFOPK3046_01112</name>
    <name evidence="3" type="ORF">UFOPK4173_00809</name>
    <name evidence="4" type="ORF">UFOPK4354_01396</name>
</gene>
<dbReference type="EMBL" id="CAFBQW010000170">
    <property type="protein sequence ID" value="CAB5068116.1"/>
    <property type="molecule type" value="Genomic_DNA"/>
</dbReference>
<dbReference type="AlphaFoldDB" id="A0A6J7UTG0"/>
<organism evidence="4">
    <name type="scientific">freshwater metagenome</name>
    <dbReference type="NCBI Taxonomy" id="449393"/>
    <lineage>
        <taxon>unclassified sequences</taxon>
        <taxon>metagenomes</taxon>
        <taxon>ecological metagenomes</taxon>
    </lineage>
</organism>
<evidence type="ECO:0000313" key="1">
    <source>
        <dbReference type="EMBL" id="CAB4702552.1"/>
    </source>
</evidence>
<name>A0A6J7UTG0_9ZZZZ</name>
<sequence>MDTASDLVVDAEPPRYRCTACGNLTRFEVTVSRRTRSFHHYTVGGELSIEDTVVLDEEYESVVCRWCGTAASVVQIPSGPLDGETLGAESGV</sequence>